<name>A0ABS2LPK9_9ACTN</name>
<dbReference type="Proteomes" id="UP000764837">
    <property type="component" value="Unassembled WGS sequence"/>
</dbReference>
<reference evidence="1 2" key="1">
    <citation type="submission" date="2021-01" db="EMBL/GenBank/DDBJ databases">
        <title>Sequencing the genomes of 1000 actinobacteria strains.</title>
        <authorList>
            <person name="Klenk H.-P."/>
        </authorList>
    </citation>
    <scope>NUCLEOTIDE SEQUENCE [LARGE SCALE GENOMIC DNA]</scope>
    <source>
        <strain evidence="1 2">DSM 100204</strain>
    </source>
</reference>
<gene>
    <name evidence="1" type="ORF">JOD64_001335</name>
</gene>
<evidence type="ECO:0000313" key="2">
    <source>
        <dbReference type="Proteomes" id="UP000764837"/>
    </source>
</evidence>
<protein>
    <submittedName>
        <fullName evidence="1">Uncharacterized protein</fullName>
    </submittedName>
</protein>
<organism evidence="1 2">
    <name type="scientific">Micromonospora luteifusca</name>
    <dbReference type="NCBI Taxonomy" id="709860"/>
    <lineage>
        <taxon>Bacteria</taxon>
        <taxon>Bacillati</taxon>
        <taxon>Actinomycetota</taxon>
        <taxon>Actinomycetes</taxon>
        <taxon>Micromonosporales</taxon>
        <taxon>Micromonosporaceae</taxon>
        <taxon>Micromonospora</taxon>
    </lineage>
</organism>
<dbReference type="EMBL" id="JAFBBP010000001">
    <property type="protein sequence ID" value="MBM7490113.1"/>
    <property type="molecule type" value="Genomic_DNA"/>
</dbReference>
<dbReference type="RefSeq" id="WP_204941422.1">
    <property type="nucleotide sequence ID" value="NZ_JAFBBP010000001.1"/>
</dbReference>
<proteinExistence type="predicted"/>
<keyword evidence="2" id="KW-1185">Reference proteome</keyword>
<sequence>MLLLVLILGLASGYAAGVLLPIFTPAWIQHQVWSFLARCWFSASGRLPWRITRFLDDAYRRGVLRRVGAEYQFRHDRLKQHLSAIDE</sequence>
<accession>A0ABS2LPK9</accession>
<comment type="caution">
    <text evidence="1">The sequence shown here is derived from an EMBL/GenBank/DDBJ whole genome shotgun (WGS) entry which is preliminary data.</text>
</comment>
<evidence type="ECO:0000313" key="1">
    <source>
        <dbReference type="EMBL" id="MBM7490113.1"/>
    </source>
</evidence>